<keyword evidence="2" id="KW-1185">Reference proteome</keyword>
<name>A0A3M7RVJ4_BRAPC</name>
<protein>
    <submittedName>
        <fullName evidence="1">Uncharacterized protein</fullName>
    </submittedName>
</protein>
<dbReference type="EMBL" id="REGN01002531">
    <property type="protein sequence ID" value="RNA27536.1"/>
    <property type="molecule type" value="Genomic_DNA"/>
</dbReference>
<dbReference type="Proteomes" id="UP000276133">
    <property type="component" value="Unassembled WGS sequence"/>
</dbReference>
<gene>
    <name evidence="1" type="ORF">BpHYR1_046669</name>
</gene>
<organism evidence="1 2">
    <name type="scientific">Brachionus plicatilis</name>
    <name type="common">Marine rotifer</name>
    <name type="synonym">Brachionus muelleri</name>
    <dbReference type="NCBI Taxonomy" id="10195"/>
    <lineage>
        <taxon>Eukaryota</taxon>
        <taxon>Metazoa</taxon>
        <taxon>Spiralia</taxon>
        <taxon>Gnathifera</taxon>
        <taxon>Rotifera</taxon>
        <taxon>Eurotatoria</taxon>
        <taxon>Monogononta</taxon>
        <taxon>Pseudotrocha</taxon>
        <taxon>Ploima</taxon>
        <taxon>Brachionidae</taxon>
        <taxon>Brachionus</taxon>
    </lineage>
</organism>
<accession>A0A3M7RVJ4</accession>
<dbReference type="AlphaFoldDB" id="A0A3M7RVJ4"/>
<reference evidence="1 2" key="1">
    <citation type="journal article" date="2018" name="Sci. Rep.">
        <title>Genomic signatures of local adaptation to the degree of environmental predictability in rotifers.</title>
        <authorList>
            <person name="Franch-Gras L."/>
            <person name="Hahn C."/>
            <person name="Garcia-Roger E.M."/>
            <person name="Carmona M.J."/>
            <person name="Serra M."/>
            <person name="Gomez A."/>
        </authorList>
    </citation>
    <scope>NUCLEOTIDE SEQUENCE [LARGE SCALE GENOMIC DNA]</scope>
    <source>
        <strain evidence="1">HYR1</strain>
    </source>
</reference>
<comment type="caution">
    <text evidence="1">The sequence shown here is derived from an EMBL/GenBank/DDBJ whole genome shotgun (WGS) entry which is preliminary data.</text>
</comment>
<evidence type="ECO:0000313" key="1">
    <source>
        <dbReference type="EMBL" id="RNA27536.1"/>
    </source>
</evidence>
<proteinExistence type="predicted"/>
<sequence>MDCGMSTNDLFRGSTKFHVQLLALQLKICLDLSQVVFGCSRVGKCQRCSSSVPLVCCEGVFIGKKALCSWQSGQSWLQIRSNGTGRV</sequence>
<evidence type="ECO:0000313" key="2">
    <source>
        <dbReference type="Proteomes" id="UP000276133"/>
    </source>
</evidence>